<dbReference type="SMART" id="SM00129">
    <property type="entry name" value="KISc"/>
    <property type="match status" value="1"/>
</dbReference>
<evidence type="ECO:0000313" key="11">
    <source>
        <dbReference type="EMBL" id="KAE9538087.1"/>
    </source>
</evidence>
<feature type="region of interest" description="Disordered" evidence="9">
    <location>
        <begin position="957"/>
        <end position="985"/>
    </location>
</feature>
<comment type="similarity">
    <text evidence="7">Belongs to the TRAFAC class myosin-kinesin ATPase superfamily. Kinesin family.</text>
</comment>
<dbReference type="GO" id="GO:0008017">
    <property type="term" value="F:microtubule binding"/>
    <property type="evidence" value="ECO:0007669"/>
    <property type="project" value="InterPro"/>
</dbReference>
<dbReference type="Proteomes" id="UP000475862">
    <property type="component" value="Unassembled WGS sequence"/>
</dbReference>
<dbReference type="InterPro" id="IPR036961">
    <property type="entry name" value="Kinesin_motor_dom_sf"/>
</dbReference>
<dbReference type="Pfam" id="PF25764">
    <property type="entry name" value="KIF21A_4th"/>
    <property type="match status" value="1"/>
</dbReference>
<dbReference type="Pfam" id="PF00225">
    <property type="entry name" value="Kinesin"/>
    <property type="match status" value="1"/>
</dbReference>
<dbReference type="PROSITE" id="PS50067">
    <property type="entry name" value="KINESIN_MOTOR_2"/>
    <property type="match status" value="1"/>
</dbReference>
<accession>A0A6G0TT46</accession>
<dbReference type="FunFam" id="3.40.850.10:FF:000082">
    <property type="entry name" value="OSM3-like kinesin"/>
    <property type="match status" value="1"/>
</dbReference>
<protein>
    <recommendedName>
        <fullName evidence="10">Kinesin motor domain-containing protein</fullName>
    </recommendedName>
</protein>
<evidence type="ECO:0000256" key="1">
    <source>
        <dbReference type="ARBA" id="ARBA00004245"/>
    </source>
</evidence>
<evidence type="ECO:0000256" key="8">
    <source>
        <dbReference type="SAM" id="Coils"/>
    </source>
</evidence>
<dbReference type="InterPro" id="IPR019821">
    <property type="entry name" value="Kinesin_motor_CS"/>
</dbReference>
<dbReference type="CDD" id="cd01372">
    <property type="entry name" value="KISc_KIF4"/>
    <property type="match status" value="1"/>
</dbReference>
<keyword evidence="5 8" id="KW-0175">Coiled coil</keyword>
<evidence type="ECO:0000256" key="9">
    <source>
        <dbReference type="SAM" id="MobiDB-lite"/>
    </source>
</evidence>
<comment type="caution">
    <text evidence="11">The sequence shown here is derived from an EMBL/GenBank/DDBJ whole genome shotgun (WGS) entry which is preliminary data.</text>
</comment>
<feature type="coiled-coil region" evidence="8">
    <location>
        <begin position="355"/>
        <end position="411"/>
    </location>
</feature>
<keyword evidence="3 7" id="KW-0547">Nucleotide-binding</keyword>
<dbReference type="InterPro" id="IPR001752">
    <property type="entry name" value="Kinesin_motor_dom"/>
</dbReference>
<dbReference type="AlphaFoldDB" id="A0A6G0TT46"/>
<keyword evidence="7" id="KW-0505">Motor protein</keyword>
<evidence type="ECO:0000256" key="6">
    <source>
        <dbReference type="ARBA" id="ARBA00023212"/>
    </source>
</evidence>
<evidence type="ECO:0000256" key="4">
    <source>
        <dbReference type="ARBA" id="ARBA00022840"/>
    </source>
</evidence>
<keyword evidence="12" id="KW-1185">Reference proteome</keyword>
<dbReference type="GO" id="GO:0051231">
    <property type="term" value="P:spindle elongation"/>
    <property type="evidence" value="ECO:0007669"/>
    <property type="project" value="TreeGrafter"/>
</dbReference>
<feature type="binding site" evidence="7">
    <location>
        <begin position="99"/>
        <end position="106"/>
    </location>
    <ligand>
        <name>ATP</name>
        <dbReference type="ChEBI" id="CHEBI:30616"/>
    </ligand>
</feature>
<feature type="coiled-coil region" evidence="8">
    <location>
        <begin position="839"/>
        <end position="952"/>
    </location>
</feature>
<dbReference type="Gene3D" id="3.40.850.10">
    <property type="entry name" value="Kinesin motor domain"/>
    <property type="match status" value="1"/>
</dbReference>
<dbReference type="InterPro" id="IPR012943">
    <property type="entry name" value="Cnn_1N"/>
</dbReference>
<dbReference type="GO" id="GO:0003777">
    <property type="term" value="F:microtubule motor activity"/>
    <property type="evidence" value="ECO:0007669"/>
    <property type="project" value="InterPro"/>
</dbReference>
<evidence type="ECO:0000313" key="12">
    <source>
        <dbReference type="Proteomes" id="UP000475862"/>
    </source>
</evidence>
<dbReference type="PANTHER" id="PTHR47969">
    <property type="entry name" value="CHROMOSOME-ASSOCIATED KINESIN KIF4A-RELATED"/>
    <property type="match status" value="1"/>
</dbReference>
<evidence type="ECO:0000256" key="5">
    <source>
        <dbReference type="ARBA" id="ARBA00023054"/>
    </source>
</evidence>
<dbReference type="PANTHER" id="PTHR47969:SF15">
    <property type="entry name" value="CHROMOSOME-ASSOCIATED KINESIN KIF4A-RELATED"/>
    <property type="match status" value="1"/>
</dbReference>
<name>A0A6G0TT46_APHGL</name>
<evidence type="ECO:0000259" key="10">
    <source>
        <dbReference type="PROSITE" id="PS50067"/>
    </source>
</evidence>
<evidence type="ECO:0000256" key="7">
    <source>
        <dbReference type="PROSITE-ProRule" id="PRU00283"/>
    </source>
</evidence>
<keyword evidence="4 7" id="KW-0067">ATP-binding</keyword>
<evidence type="ECO:0000256" key="2">
    <source>
        <dbReference type="ARBA" id="ARBA00022490"/>
    </source>
</evidence>
<dbReference type="GO" id="GO:0007018">
    <property type="term" value="P:microtubule-based movement"/>
    <property type="evidence" value="ECO:0007669"/>
    <property type="project" value="InterPro"/>
</dbReference>
<dbReference type="SUPFAM" id="SSF52540">
    <property type="entry name" value="P-loop containing nucleoside triphosphate hydrolases"/>
    <property type="match status" value="1"/>
</dbReference>
<dbReference type="GO" id="GO:0005524">
    <property type="term" value="F:ATP binding"/>
    <property type="evidence" value="ECO:0007669"/>
    <property type="project" value="UniProtKB-UniRule"/>
</dbReference>
<proteinExistence type="inferred from homology"/>
<dbReference type="OrthoDB" id="3176171at2759"/>
<dbReference type="GO" id="GO:0005875">
    <property type="term" value="C:microtubule associated complex"/>
    <property type="evidence" value="ECO:0007669"/>
    <property type="project" value="TreeGrafter"/>
</dbReference>
<dbReference type="PROSITE" id="PS00411">
    <property type="entry name" value="KINESIN_MOTOR_1"/>
    <property type="match status" value="1"/>
</dbReference>
<dbReference type="InterPro" id="IPR027640">
    <property type="entry name" value="Kinesin-like_fam"/>
</dbReference>
<feature type="coiled-coil region" evidence="8">
    <location>
        <begin position="501"/>
        <end position="640"/>
    </location>
</feature>
<keyword evidence="6" id="KW-0206">Cytoskeleton</keyword>
<organism evidence="11 12">
    <name type="scientific">Aphis glycines</name>
    <name type="common">Soybean aphid</name>
    <dbReference type="NCBI Taxonomy" id="307491"/>
    <lineage>
        <taxon>Eukaryota</taxon>
        <taxon>Metazoa</taxon>
        <taxon>Ecdysozoa</taxon>
        <taxon>Arthropoda</taxon>
        <taxon>Hexapoda</taxon>
        <taxon>Insecta</taxon>
        <taxon>Pterygota</taxon>
        <taxon>Neoptera</taxon>
        <taxon>Paraneoptera</taxon>
        <taxon>Hemiptera</taxon>
        <taxon>Sternorrhyncha</taxon>
        <taxon>Aphidomorpha</taxon>
        <taxon>Aphidoidea</taxon>
        <taxon>Aphididae</taxon>
        <taxon>Aphidini</taxon>
        <taxon>Aphis</taxon>
        <taxon>Aphis</taxon>
    </lineage>
</organism>
<reference evidence="11 12" key="1">
    <citation type="submission" date="2019-08" db="EMBL/GenBank/DDBJ databases">
        <title>The genome of the soybean aphid Biotype 1, its phylome, world population structure and adaptation to the North American continent.</title>
        <authorList>
            <person name="Giordano R."/>
            <person name="Donthu R.K."/>
            <person name="Hernandez A.G."/>
            <person name="Wright C.L."/>
            <person name="Zimin A.V."/>
        </authorList>
    </citation>
    <scope>NUCLEOTIDE SEQUENCE [LARGE SCALE GENOMIC DNA]</scope>
    <source>
        <tissue evidence="11">Whole aphids</tissue>
    </source>
</reference>
<dbReference type="GO" id="GO:0007052">
    <property type="term" value="P:mitotic spindle organization"/>
    <property type="evidence" value="ECO:0007669"/>
    <property type="project" value="TreeGrafter"/>
</dbReference>
<feature type="domain" description="Kinesin motor" evidence="10">
    <location>
        <begin position="18"/>
        <end position="340"/>
    </location>
</feature>
<dbReference type="EMBL" id="VYZN01000017">
    <property type="protein sequence ID" value="KAE9538087.1"/>
    <property type="molecule type" value="Genomic_DNA"/>
</dbReference>
<dbReference type="InterPro" id="IPR027417">
    <property type="entry name" value="P-loop_NTPase"/>
</dbReference>
<sequence>MYLEEKNFAIISFNKMDSIRVAIRVRPLVKSELERGCSNCVLADSVNQQIIVNNNANLTFTFNYVFSPENSQNQVYHSAVEDLVQKLFSGYNVTILAYGQTGSGKTHSMGTNFVDDDNEEEKGIIPRAIQNIFNEVQNKAEEAKFSIKASFIELYQEQVYDLLSPNRATLDIREDGRGICIPGLTEIAVTDFSSTLQCLIQGSSGRATGATAMNAQSSRSHCIFTLTISQMQENGNNTTAKFHLVDLAGSERSKKTKATGERFKEGVNINKGLLSLGNVITSLCEKSAHISYRDSKLTRLLQDSLGGNSVTLMIACISPADYNMDETVSTLRYANRALQIKNKPVVNQDPITAQISALSKENHDLKLKIVAMESNGFVSCPPEHITLQKTNKDLQEKMRAMSQVLSEYMTQSASLNMKALLAETGRDTMKKNLEELKLDFENALKCNNLEEFNNIKHKIGSIMDEHNRTEVEISGDDYVTATEDMDEDDISEPDNETDQTKEQMVMETIQLNRELNKLNKELAMKEHLAAKLIESVSHIGEYCPEESTEELKNKLEQLKQERDQLEEALKAAQTNNINSKLSEQRRKKLQELEQKISNLTKKCLEQDRIIKMKAKNDKKVENLNNEIKSIKVMKVKLIQQMKSENEKFRQFKLERDRELCRLKENERKQKNQMIRMERLHVRQQAALKRKLEEAANVNKRLKDALAVRKAIEVKRDEAFMPKAQRIQKWVNEELDVLMSTVDAEKTLEQLEIDRETIYKMIQRCEEQLETTGLTDEFKFGLKMDKNEITEELQLRTAQIMELRQKIFDSNEELMKKNRFDHLTTIADTKTALKHVFHVAADNRRSMLELQNQIEELKASLMEKKDIIKSGEKKILDLMNKHQKQVEQLQKEYEDNILVLLRQLNEKERLSNGGNGGEFAERFRIYDDQLSKFEQLREELNQKDKLILDLQTVVNSGIGPHRSKSSKSKNMNSSPVTPPNTEVDDTKENCVDITPLRRRLNKLKRESRMFEPSEERANRLNLKRNAEGQPMCLCIKNCLKNICMCQKKNLSCSKYCKCSAAVCTNRHSPKHEPIQEEEEEEALENVMNQTFKKPKTELPTIADIANETYDKIVSLALKMYAACILLNDEIKIFGLAVNI</sequence>
<comment type="subcellular location">
    <subcellularLocation>
        <location evidence="1">Cytoplasm</location>
        <location evidence="1">Cytoskeleton</location>
    </subcellularLocation>
</comment>
<feature type="coiled-coil region" evidence="8">
    <location>
        <begin position="747"/>
        <end position="805"/>
    </location>
</feature>
<dbReference type="Pfam" id="PF07989">
    <property type="entry name" value="Cnn_1N"/>
    <property type="match status" value="1"/>
</dbReference>
<evidence type="ECO:0000256" key="3">
    <source>
        <dbReference type="ARBA" id="ARBA00022741"/>
    </source>
</evidence>
<dbReference type="PRINTS" id="PR00380">
    <property type="entry name" value="KINESINHEAVY"/>
</dbReference>
<keyword evidence="2" id="KW-0963">Cytoplasm</keyword>
<dbReference type="GO" id="GO:0005815">
    <property type="term" value="C:microtubule organizing center"/>
    <property type="evidence" value="ECO:0007669"/>
    <property type="project" value="InterPro"/>
</dbReference>
<gene>
    <name evidence="11" type="ORF">AGLY_006059</name>
</gene>